<dbReference type="SUPFAM" id="SSF48264">
    <property type="entry name" value="Cytochrome P450"/>
    <property type="match status" value="1"/>
</dbReference>
<evidence type="ECO:0000256" key="4">
    <source>
        <dbReference type="ARBA" id="ARBA00023002"/>
    </source>
</evidence>
<dbReference type="RefSeq" id="WP_256409656.1">
    <property type="nucleotide sequence ID" value="NZ_JANHDN010000006.1"/>
</dbReference>
<dbReference type="GO" id="GO:0004497">
    <property type="term" value="F:monooxygenase activity"/>
    <property type="evidence" value="ECO:0007669"/>
    <property type="project" value="UniProtKB-KW"/>
</dbReference>
<comment type="caution">
    <text evidence="9">The sequence shown here is derived from an EMBL/GenBank/DDBJ whole genome shotgun (WGS) entry which is preliminary data.</text>
</comment>
<proteinExistence type="inferred from homology"/>
<dbReference type="Proteomes" id="UP001596545">
    <property type="component" value="Unassembled WGS sequence"/>
</dbReference>
<organism evidence="9 10">
    <name type="scientific">Halorubrum rutilum</name>
    <dbReference type="NCBI Taxonomy" id="1364933"/>
    <lineage>
        <taxon>Archaea</taxon>
        <taxon>Methanobacteriati</taxon>
        <taxon>Methanobacteriota</taxon>
        <taxon>Stenosarchaea group</taxon>
        <taxon>Halobacteria</taxon>
        <taxon>Halobacteriales</taxon>
        <taxon>Haloferacaceae</taxon>
        <taxon>Halorubrum</taxon>
    </lineage>
</organism>
<evidence type="ECO:0000256" key="1">
    <source>
        <dbReference type="ARBA" id="ARBA00010617"/>
    </source>
</evidence>
<keyword evidence="6 7" id="KW-0503">Monooxygenase</keyword>
<evidence type="ECO:0000256" key="8">
    <source>
        <dbReference type="SAM" id="MobiDB-lite"/>
    </source>
</evidence>
<name>A0ABD6AP79_9EURY</name>
<keyword evidence="4 7" id="KW-0560">Oxidoreductase</keyword>
<evidence type="ECO:0000313" key="10">
    <source>
        <dbReference type="Proteomes" id="UP001596545"/>
    </source>
</evidence>
<keyword evidence="5 7" id="KW-0408">Iron</keyword>
<dbReference type="InterPro" id="IPR050196">
    <property type="entry name" value="Cytochrome_P450_Monoox"/>
</dbReference>
<evidence type="ECO:0000256" key="2">
    <source>
        <dbReference type="ARBA" id="ARBA00022617"/>
    </source>
</evidence>
<dbReference type="EMBL" id="JBHTBL010000019">
    <property type="protein sequence ID" value="MFC7325918.1"/>
    <property type="molecule type" value="Genomic_DNA"/>
</dbReference>
<evidence type="ECO:0000313" key="9">
    <source>
        <dbReference type="EMBL" id="MFC7325918.1"/>
    </source>
</evidence>
<gene>
    <name evidence="9" type="ORF">ACFQMF_15225</name>
</gene>
<keyword evidence="2 7" id="KW-0349">Heme</keyword>
<evidence type="ECO:0000256" key="6">
    <source>
        <dbReference type="ARBA" id="ARBA00023033"/>
    </source>
</evidence>
<dbReference type="PROSITE" id="PS00086">
    <property type="entry name" value="CYTOCHROME_P450"/>
    <property type="match status" value="1"/>
</dbReference>
<protein>
    <submittedName>
        <fullName evidence="9">Cytochrome P450</fullName>
    </submittedName>
</protein>
<keyword evidence="10" id="KW-1185">Reference proteome</keyword>
<dbReference type="InterPro" id="IPR017972">
    <property type="entry name" value="Cyt_P450_CS"/>
</dbReference>
<dbReference type="PANTHER" id="PTHR24291:SF50">
    <property type="entry name" value="BIFUNCTIONAL ALBAFLAVENONE MONOOXYGENASE_TERPENE SYNTHASE"/>
    <property type="match status" value="1"/>
</dbReference>
<comment type="similarity">
    <text evidence="1 7">Belongs to the cytochrome P450 family.</text>
</comment>
<feature type="compositionally biased region" description="Polar residues" evidence="8">
    <location>
        <begin position="1"/>
        <end position="14"/>
    </location>
</feature>
<evidence type="ECO:0000256" key="5">
    <source>
        <dbReference type="ARBA" id="ARBA00023004"/>
    </source>
</evidence>
<keyword evidence="3 7" id="KW-0479">Metal-binding</keyword>
<dbReference type="PRINTS" id="PR00385">
    <property type="entry name" value="P450"/>
</dbReference>
<accession>A0ABD6AP79</accession>
<dbReference type="Gene3D" id="1.10.630.10">
    <property type="entry name" value="Cytochrome P450"/>
    <property type="match status" value="1"/>
</dbReference>
<dbReference type="GO" id="GO:0046872">
    <property type="term" value="F:metal ion binding"/>
    <property type="evidence" value="ECO:0007669"/>
    <property type="project" value="UniProtKB-KW"/>
</dbReference>
<dbReference type="InterPro" id="IPR002403">
    <property type="entry name" value="Cyt_P450_E_grp-IV"/>
</dbReference>
<dbReference type="AlphaFoldDB" id="A0ABD6AP79"/>
<dbReference type="PANTHER" id="PTHR24291">
    <property type="entry name" value="CYTOCHROME P450 FAMILY 4"/>
    <property type="match status" value="1"/>
</dbReference>
<sequence>MTDNSTNDTEQQRTLPPKRSGVPFLGSAVSFARDPYTFYEDLATRGDIVRFSMGSTELAAVFHPSDIKQVLVEEVERYRKPADARGVDILSEGLLLSDGERWRQQRKRLQPLFYQDRIEAYAETMGTYAAASADEWAASDGAVDLTEVTSAYTLRVLGKTLFGIEAEKHRQAIRAGAEAIRERSSESPVAVDVPKWVPTPSNRRYQRGIAELETVINDLLADRSADTDGNDLLSLLIAATDDDGNGPTAGEIRSQLATFLFAGHETSASALTWALYELGRSPDVADRLRNEVDEVVDGPYARVPDLPALEYTEQVIQETLRRYPPAAAIFRETDTGVSLGGYRLPKDTYIVLPQFYVHTDERWWDDPLEFDPSRWDRISDPPGNRPEYAYFPFGGGPRHCIGMRFARMELKLALATIARHCHVDHRYETIDVDIGSTVSPAEPIEVRFEQRDTTGK</sequence>
<dbReference type="InterPro" id="IPR036396">
    <property type="entry name" value="Cyt_P450_sf"/>
</dbReference>
<dbReference type="PRINTS" id="PR00465">
    <property type="entry name" value="EP450IV"/>
</dbReference>
<dbReference type="Pfam" id="PF00067">
    <property type="entry name" value="p450"/>
    <property type="match status" value="1"/>
</dbReference>
<evidence type="ECO:0000256" key="3">
    <source>
        <dbReference type="ARBA" id="ARBA00022723"/>
    </source>
</evidence>
<dbReference type="InterPro" id="IPR001128">
    <property type="entry name" value="Cyt_P450"/>
</dbReference>
<evidence type="ECO:0000256" key="7">
    <source>
        <dbReference type="RuleBase" id="RU000461"/>
    </source>
</evidence>
<feature type="region of interest" description="Disordered" evidence="8">
    <location>
        <begin position="1"/>
        <end position="21"/>
    </location>
</feature>
<reference evidence="9 10" key="1">
    <citation type="journal article" date="2019" name="Int. J. Syst. Evol. Microbiol.">
        <title>The Global Catalogue of Microorganisms (GCM) 10K type strain sequencing project: providing services to taxonomists for standard genome sequencing and annotation.</title>
        <authorList>
            <consortium name="The Broad Institute Genomics Platform"/>
            <consortium name="The Broad Institute Genome Sequencing Center for Infectious Disease"/>
            <person name="Wu L."/>
            <person name="Ma J."/>
        </authorList>
    </citation>
    <scope>NUCLEOTIDE SEQUENCE [LARGE SCALE GENOMIC DNA]</scope>
    <source>
        <strain evidence="9 10">CGMCC 1.12554</strain>
    </source>
</reference>